<evidence type="ECO:0000313" key="2">
    <source>
        <dbReference type="EMBL" id="GAB48039.1"/>
    </source>
</evidence>
<dbReference type="EMBL" id="BAFE01000034">
    <property type="protein sequence ID" value="GAB48039.1"/>
    <property type="molecule type" value="Genomic_DNA"/>
</dbReference>
<dbReference type="STRING" id="1089455.MOPEL_036_00030"/>
<reference evidence="2 3" key="1">
    <citation type="submission" date="2012-02" db="EMBL/GenBank/DDBJ databases">
        <title>Whole genome shotgun sequence of Mobilicoccus pelagius NBRC 104925.</title>
        <authorList>
            <person name="Yoshida Y."/>
            <person name="Hosoyama A."/>
            <person name="Tsuchikane K."/>
            <person name="Katsumata H."/>
            <person name="Yamazaki S."/>
            <person name="Fujita N."/>
        </authorList>
    </citation>
    <scope>NUCLEOTIDE SEQUENCE [LARGE SCALE GENOMIC DNA]</scope>
    <source>
        <strain evidence="2 3">NBRC 104925</strain>
    </source>
</reference>
<sequence>MHELAAEGEAFPQAGAEASHGEAHAHAHAHARGEECAAGHCSHPHHAWTSVSVDSPLPTSPRALVAFLETRAAGVHRVKGRT</sequence>
<evidence type="ECO:0000313" key="3">
    <source>
        <dbReference type="Proteomes" id="UP000004367"/>
    </source>
</evidence>
<dbReference type="AlphaFoldDB" id="H5UQN1"/>
<organism evidence="2 3">
    <name type="scientific">Mobilicoccus pelagius NBRC 104925</name>
    <dbReference type="NCBI Taxonomy" id="1089455"/>
    <lineage>
        <taxon>Bacteria</taxon>
        <taxon>Bacillati</taxon>
        <taxon>Actinomycetota</taxon>
        <taxon>Actinomycetes</taxon>
        <taxon>Micrococcales</taxon>
        <taxon>Dermatophilaceae</taxon>
        <taxon>Mobilicoccus</taxon>
    </lineage>
</organism>
<dbReference type="Proteomes" id="UP000004367">
    <property type="component" value="Unassembled WGS sequence"/>
</dbReference>
<evidence type="ECO:0000256" key="1">
    <source>
        <dbReference type="SAM" id="MobiDB-lite"/>
    </source>
</evidence>
<feature type="region of interest" description="Disordered" evidence="1">
    <location>
        <begin position="1"/>
        <end position="47"/>
    </location>
</feature>
<accession>H5UQN1</accession>
<protein>
    <submittedName>
        <fullName evidence="2">Uncharacterized protein</fullName>
    </submittedName>
</protein>
<name>H5UQN1_9MICO</name>
<feature type="compositionally biased region" description="Basic and acidic residues" evidence="1">
    <location>
        <begin position="19"/>
        <end position="37"/>
    </location>
</feature>
<keyword evidence="3" id="KW-1185">Reference proteome</keyword>
<proteinExistence type="predicted"/>
<gene>
    <name evidence="2" type="ORF">MOPEL_036_00030</name>
</gene>
<comment type="caution">
    <text evidence="2">The sequence shown here is derived from an EMBL/GenBank/DDBJ whole genome shotgun (WGS) entry which is preliminary data.</text>
</comment>